<sequence length="228" mass="25984">MKILILLIATIYGIYAPVAAQKSKAYPVKVGEIPNQVLPVEAMYVLPLFKSGTVFFRNGTTTTQQLNYNFLLDEMHFIGEKGDTLAVAEPVLLTSVAIDSMVFYFDKFFVRQVYKKGNYKLAIRQQMVQMADKTRGGYDAASGSSSITTYGTITNNSQIYHLQVNKDVMFEEMDSYYLSDGFNHFFKADKKNFMLLFPDVNITKYVKDNKVNFSNLEQLKLMLHYCAP</sequence>
<evidence type="ECO:0000313" key="2">
    <source>
        <dbReference type="Proteomes" id="UP000598971"/>
    </source>
</evidence>
<gene>
    <name evidence="1" type="ORF">GD597_19030</name>
</gene>
<protein>
    <submittedName>
        <fullName evidence="1">Uncharacterized protein</fullName>
    </submittedName>
</protein>
<dbReference type="Proteomes" id="UP000598971">
    <property type="component" value="Unassembled WGS sequence"/>
</dbReference>
<accession>A0A8J8JT13</accession>
<organism evidence="1 2">
    <name type="scientific">Limnovirga soli</name>
    <dbReference type="NCBI Taxonomy" id="2656915"/>
    <lineage>
        <taxon>Bacteria</taxon>
        <taxon>Pseudomonadati</taxon>
        <taxon>Bacteroidota</taxon>
        <taxon>Chitinophagia</taxon>
        <taxon>Chitinophagales</taxon>
        <taxon>Chitinophagaceae</taxon>
        <taxon>Limnovirga</taxon>
    </lineage>
</organism>
<keyword evidence="2" id="KW-1185">Reference proteome</keyword>
<dbReference type="RefSeq" id="WP_171609518.1">
    <property type="nucleotide sequence ID" value="NZ_WHPF01000016.1"/>
</dbReference>
<proteinExistence type="predicted"/>
<evidence type="ECO:0000313" key="1">
    <source>
        <dbReference type="EMBL" id="NNV57572.1"/>
    </source>
</evidence>
<name>A0A8J8JT13_9BACT</name>
<comment type="caution">
    <text evidence="1">The sequence shown here is derived from an EMBL/GenBank/DDBJ whole genome shotgun (WGS) entry which is preliminary data.</text>
</comment>
<reference evidence="1" key="1">
    <citation type="submission" date="2019-10" db="EMBL/GenBank/DDBJ databases">
        <title>Draft genome sequence of Panacibacter sp. KCS-6.</title>
        <authorList>
            <person name="Yim K.J."/>
        </authorList>
    </citation>
    <scope>NUCLEOTIDE SEQUENCE</scope>
    <source>
        <strain evidence="1">KCS-6</strain>
    </source>
</reference>
<dbReference type="EMBL" id="WHPF01000016">
    <property type="protein sequence ID" value="NNV57572.1"/>
    <property type="molecule type" value="Genomic_DNA"/>
</dbReference>
<dbReference type="AlphaFoldDB" id="A0A8J8JT13"/>